<dbReference type="Pfam" id="PF05258">
    <property type="entry name" value="DciA"/>
    <property type="match status" value="1"/>
</dbReference>
<sequence length="177" mass="20277">MDRPAWGRNKYMLYGLGETIRELTSNEEMRAKLEESKVLSLWAQVVGPAISDNAAPEKIKNGILYIKTKSPAWAQELKVLDSKIKKQINALLGSHTVHEIRFIHGPLIIKDNNQDNNEDSPDISSIKLTQNDLEHTEELVGGLEPAELQERVLRLLVKNKKLERWRQKQLALREHGR</sequence>
<gene>
    <name evidence="1" type="ORF">COY37_04570</name>
</gene>
<dbReference type="PANTHER" id="PTHR36456:SF1">
    <property type="entry name" value="UPF0232 PROTEIN SCO3875"/>
    <property type="match status" value="1"/>
</dbReference>
<dbReference type="InterPro" id="IPR007922">
    <property type="entry name" value="DciA-like"/>
</dbReference>
<protein>
    <recommendedName>
        <fullName evidence="3">DUF721 domain-containing protein</fullName>
    </recommendedName>
</protein>
<dbReference type="EMBL" id="PFNG01000107">
    <property type="protein sequence ID" value="PIZ39768.1"/>
    <property type="molecule type" value="Genomic_DNA"/>
</dbReference>
<accession>A0A2M7T8J2</accession>
<evidence type="ECO:0000313" key="2">
    <source>
        <dbReference type="Proteomes" id="UP000230956"/>
    </source>
</evidence>
<dbReference type="AlphaFoldDB" id="A0A2M7T8J2"/>
<proteinExistence type="predicted"/>
<reference evidence="2" key="1">
    <citation type="submission" date="2017-09" db="EMBL/GenBank/DDBJ databases">
        <title>Depth-based differentiation of microbial function through sediment-hosted aquifers and enrichment of novel symbionts in the deep terrestrial subsurface.</title>
        <authorList>
            <person name="Probst A.J."/>
            <person name="Ladd B."/>
            <person name="Jarett J.K."/>
            <person name="Geller-Mcgrath D.E."/>
            <person name="Sieber C.M.K."/>
            <person name="Emerson J.B."/>
            <person name="Anantharaman K."/>
            <person name="Thomas B.C."/>
            <person name="Malmstrom R."/>
            <person name="Stieglmeier M."/>
            <person name="Klingl A."/>
            <person name="Woyke T."/>
            <person name="Ryan C.M."/>
            <person name="Banfield J.F."/>
        </authorList>
    </citation>
    <scope>NUCLEOTIDE SEQUENCE [LARGE SCALE GENOMIC DNA]</scope>
</reference>
<evidence type="ECO:0000313" key="1">
    <source>
        <dbReference type="EMBL" id="PIZ39768.1"/>
    </source>
</evidence>
<name>A0A2M7T8J2_9ACTN</name>
<evidence type="ECO:0008006" key="3">
    <source>
        <dbReference type="Google" id="ProtNLM"/>
    </source>
</evidence>
<dbReference type="PANTHER" id="PTHR36456">
    <property type="entry name" value="UPF0232 PROTEIN SCO3875"/>
    <property type="match status" value="1"/>
</dbReference>
<dbReference type="Proteomes" id="UP000230956">
    <property type="component" value="Unassembled WGS sequence"/>
</dbReference>
<organism evidence="1 2">
    <name type="scientific">Candidatus Aquicultor secundus</name>
    <dbReference type="NCBI Taxonomy" id="1973895"/>
    <lineage>
        <taxon>Bacteria</taxon>
        <taxon>Bacillati</taxon>
        <taxon>Actinomycetota</taxon>
        <taxon>Candidatus Aquicultoria</taxon>
        <taxon>Candidatus Aquicultorales</taxon>
        <taxon>Candidatus Aquicultoraceae</taxon>
        <taxon>Candidatus Aquicultor</taxon>
    </lineage>
</organism>
<comment type="caution">
    <text evidence="1">The sequence shown here is derived from an EMBL/GenBank/DDBJ whole genome shotgun (WGS) entry which is preliminary data.</text>
</comment>
<dbReference type="RefSeq" id="WP_286976379.1">
    <property type="nucleotide sequence ID" value="NZ_PFNG01000107.1"/>
</dbReference>